<sequence>MDTSSKYMIIVGETRRATMIHGLQWIVVMELRSYYGILKEIIELDYVKLPSKMVVLSQGQWFNPTSSHKDDDTSIVEVIRGTRMGDDDPYVITKQKKGITKVPSGSRWKETSMQVLERDLLFYRSDMSVIQRELLSQPERYRHVDTPPDSPIQHTEADPWLPILRTRNTMTPDSITRPGGLHSTI</sequence>
<dbReference type="AlphaFoldDB" id="A0A2I0J8S1"/>
<protein>
    <submittedName>
        <fullName evidence="2">Uncharacterized protein</fullName>
    </submittedName>
</protein>
<name>A0A2I0J8S1_PUNGR</name>
<evidence type="ECO:0000313" key="3">
    <source>
        <dbReference type="Proteomes" id="UP000233551"/>
    </source>
</evidence>
<proteinExistence type="predicted"/>
<organism evidence="2 3">
    <name type="scientific">Punica granatum</name>
    <name type="common">Pomegranate</name>
    <dbReference type="NCBI Taxonomy" id="22663"/>
    <lineage>
        <taxon>Eukaryota</taxon>
        <taxon>Viridiplantae</taxon>
        <taxon>Streptophyta</taxon>
        <taxon>Embryophyta</taxon>
        <taxon>Tracheophyta</taxon>
        <taxon>Spermatophyta</taxon>
        <taxon>Magnoliopsida</taxon>
        <taxon>eudicotyledons</taxon>
        <taxon>Gunneridae</taxon>
        <taxon>Pentapetalae</taxon>
        <taxon>rosids</taxon>
        <taxon>malvids</taxon>
        <taxon>Myrtales</taxon>
        <taxon>Lythraceae</taxon>
        <taxon>Punica</taxon>
    </lineage>
</organism>
<comment type="caution">
    <text evidence="2">The sequence shown here is derived from an EMBL/GenBank/DDBJ whole genome shotgun (WGS) entry which is preliminary data.</text>
</comment>
<evidence type="ECO:0000256" key="1">
    <source>
        <dbReference type="SAM" id="MobiDB-lite"/>
    </source>
</evidence>
<gene>
    <name evidence="2" type="ORF">CRG98_026991</name>
</gene>
<keyword evidence="3" id="KW-1185">Reference proteome</keyword>
<feature type="region of interest" description="Disordered" evidence="1">
    <location>
        <begin position="141"/>
        <end position="161"/>
    </location>
</feature>
<accession>A0A2I0J8S1</accession>
<evidence type="ECO:0000313" key="2">
    <source>
        <dbReference type="EMBL" id="PKI52651.1"/>
    </source>
</evidence>
<dbReference type="Proteomes" id="UP000233551">
    <property type="component" value="Unassembled WGS sequence"/>
</dbReference>
<feature type="region of interest" description="Disordered" evidence="1">
    <location>
        <begin position="166"/>
        <end position="185"/>
    </location>
</feature>
<reference evidence="2 3" key="1">
    <citation type="submission" date="2017-11" db="EMBL/GenBank/DDBJ databases">
        <title>De-novo sequencing of pomegranate (Punica granatum L.) genome.</title>
        <authorList>
            <person name="Akparov Z."/>
            <person name="Amiraslanov A."/>
            <person name="Hajiyeva S."/>
            <person name="Abbasov M."/>
            <person name="Kaur K."/>
            <person name="Hamwieh A."/>
            <person name="Solovyev V."/>
            <person name="Salamov A."/>
            <person name="Braich B."/>
            <person name="Kosarev P."/>
            <person name="Mahmoud A."/>
            <person name="Hajiyev E."/>
            <person name="Babayeva S."/>
            <person name="Izzatullayeva V."/>
            <person name="Mammadov A."/>
            <person name="Mammadov A."/>
            <person name="Sharifova S."/>
            <person name="Ojaghi J."/>
            <person name="Eynullazada K."/>
            <person name="Bayramov B."/>
            <person name="Abdulazimova A."/>
            <person name="Shahmuradov I."/>
        </authorList>
    </citation>
    <scope>NUCLEOTIDE SEQUENCE [LARGE SCALE GENOMIC DNA]</scope>
    <source>
        <strain evidence="3">cv. AG2017</strain>
        <tissue evidence="2">Leaf</tissue>
    </source>
</reference>
<dbReference type="EMBL" id="PGOL01001924">
    <property type="protein sequence ID" value="PKI52651.1"/>
    <property type="molecule type" value="Genomic_DNA"/>
</dbReference>